<reference evidence="7 8" key="2">
    <citation type="submission" date="2018-07" db="EMBL/GenBank/DDBJ databases">
        <title>Genome sequencing of oomycete isolates from Chile give support for New Zealand origin for Phytophthora kernoviae and make available the first Nothophytophthora sp. genome.</title>
        <authorList>
            <person name="Studholme D.J."/>
            <person name="Sanfuentes E."/>
            <person name="Panda P."/>
            <person name="Hill R."/>
            <person name="Sambles C."/>
            <person name="Grant M."/>
            <person name="Williams N.M."/>
            <person name="Mcdougal R.L."/>
        </authorList>
    </citation>
    <scope>NUCLEOTIDE SEQUENCE [LARGE SCALE GENOMIC DNA]</scope>
    <source>
        <strain evidence="5">Chile2</strain>
        <strain evidence="6">Chile4</strain>
    </source>
</reference>
<evidence type="ECO:0000313" key="8">
    <source>
        <dbReference type="Proteomes" id="UP000285883"/>
    </source>
</evidence>
<proteinExistence type="predicted"/>
<reference evidence="3" key="1">
    <citation type="journal article" date="2015" name="Genom Data">
        <title>Genome sequences of six Phytophthora species associated with forests in New Zealand.</title>
        <authorList>
            <person name="Studholme D.J."/>
            <person name="McDougal R.L."/>
            <person name="Sambles C."/>
            <person name="Hansen E."/>
            <person name="Hardy G."/>
            <person name="Grant M."/>
            <person name="Ganley R.J."/>
            <person name="Williams N.M."/>
        </authorList>
    </citation>
    <scope>NUCLEOTIDE SEQUENCE</scope>
    <source>
        <strain evidence="3">NZFS 2646</strain>
        <strain evidence="4">NZFS 3630</strain>
    </source>
</reference>
<feature type="compositionally biased region" description="Polar residues" evidence="1">
    <location>
        <begin position="207"/>
        <end position="224"/>
    </location>
</feature>
<dbReference type="Proteomes" id="UP000285883">
    <property type="component" value="Unassembled WGS sequence"/>
</dbReference>
<evidence type="ECO:0000313" key="5">
    <source>
        <dbReference type="EMBL" id="RLN05801.1"/>
    </source>
</evidence>
<dbReference type="AlphaFoldDB" id="A0A3R7KLZ3"/>
<name>A0A3R7KLZ3_9STRA</name>
<evidence type="ECO:0000313" key="4">
    <source>
        <dbReference type="EMBL" id="KAG2527906.1"/>
    </source>
</evidence>
<dbReference type="Proteomes" id="UP000285624">
    <property type="component" value="Unassembled WGS sequence"/>
</dbReference>
<keyword evidence="2" id="KW-0472">Membrane</keyword>
<dbReference type="Proteomes" id="UP000792063">
    <property type="component" value="Unassembled WGS sequence"/>
</dbReference>
<protein>
    <submittedName>
        <fullName evidence="6">Uncharacterized protein</fullName>
    </submittedName>
</protein>
<organism evidence="6 7">
    <name type="scientific">Phytophthora kernoviae</name>
    <dbReference type="NCBI Taxonomy" id="325452"/>
    <lineage>
        <taxon>Eukaryota</taxon>
        <taxon>Sar</taxon>
        <taxon>Stramenopiles</taxon>
        <taxon>Oomycota</taxon>
        <taxon>Peronosporomycetes</taxon>
        <taxon>Peronosporales</taxon>
        <taxon>Peronosporaceae</taxon>
        <taxon>Phytophthora</taxon>
    </lineage>
</organism>
<sequence>MTRPSLRSKYTTAVGRKSFMIIATQVLKIIIILTTLFTIKERDQMKRKTGDEFIIGIVLWICEYTSIVLELSLESLKEKSKYGIKYFLRNFAELTLAQMVSAQLFDINQNIMLYLAIWESFVLSVYIACKCGRTSPYWLLWVGIAVGFVQGLILQRAQFNSSEEVVNYIFLFVLTLNLPIVKNAYEKLEIPPEYKYSYHKSLEPNADTDQNKPANSTESTNAQLQPVDAV</sequence>
<feature type="region of interest" description="Disordered" evidence="1">
    <location>
        <begin position="206"/>
        <end position="230"/>
    </location>
</feature>
<gene>
    <name evidence="5" type="ORF">BBI17_003009</name>
    <name evidence="6" type="ORF">BBO99_00002829</name>
    <name evidence="3" type="ORF">JM16_003918</name>
    <name evidence="4" type="ORF">JM18_003450</name>
</gene>
<keyword evidence="2" id="KW-1133">Transmembrane helix</keyword>
<evidence type="ECO:0000313" key="3">
    <source>
        <dbReference type="EMBL" id="KAG2526320.1"/>
    </source>
</evidence>
<dbReference type="Proteomes" id="UP000785171">
    <property type="component" value="Unassembled WGS sequence"/>
</dbReference>
<dbReference type="EMBL" id="JPWU03000070">
    <property type="protein sequence ID" value="KAG2527906.1"/>
    <property type="molecule type" value="Genomic_DNA"/>
</dbReference>
<evidence type="ECO:0000256" key="1">
    <source>
        <dbReference type="SAM" id="MobiDB-lite"/>
    </source>
</evidence>
<keyword evidence="2" id="KW-0812">Transmembrane</keyword>
<dbReference type="EMBL" id="JPWV03000077">
    <property type="protein sequence ID" value="KAG2526320.1"/>
    <property type="molecule type" value="Genomic_DNA"/>
</dbReference>
<evidence type="ECO:0000256" key="2">
    <source>
        <dbReference type="SAM" id="Phobius"/>
    </source>
</evidence>
<evidence type="ECO:0000313" key="6">
    <source>
        <dbReference type="EMBL" id="RLN82551.1"/>
    </source>
</evidence>
<dbReference type="EMBL" id="MBDN02000051">
    <property type="protein sequence ID" value="RLN82551.1"/>
    <property type="molecule type" value="Genomic_DNA"/>
</dbReference>
<feature type="transmembrane region" description="Helical" evidence="2">
    <location>
        <begin position="20"/>
        <end position="39"/>
    </location>
</feature>
<evidence type="ECO:0000313" key="7">
    <source>
        <dbReference type="Proteomes" id="UP000285624"/>
    </source>
</evidence>
<reference evidence="3" key="3">
    <citation type="submission" date="2020-06" db="EMBL/GenBank/DDBJ databases">
        <authorList>
            <person name="Studholme D.J."/>
        </authorList>
    </citation>
    <scope>NUCLEOTIDE SEQUENCE</scope>
    <source>
        <strain evidence="3">NZFS 2646</strain>
        <strain evidence="4">NZFS 3630</strain>
    </source>
</reference>
<feature type="transmembrane region" description="Helical" evidence="2">
    <location>
        <begin position="136"/>
        <end position="153"/>
    </location>
</feature>
<dbReference type="EMBL" id="MAYM02002083">
    <property type="protein sequence ID" value="RLN05801.1"/>
    <property type="molecule type" value="Genomic_DNA"/>
</dbReference>
<comment type="caution">
    <text evidence="6">The sequence shown here is derived from an EMBL/GenBank/DDBJ whole genome shotgun (WGS) entry which is preliminary data.</text>
</comment>
<keyword evidence="7" id="KW-1185">Reference proteome</keyword>
<feature type="transmembrane region" description="Helical" evidence="2">
    <location>
        <begin position="165"/>
        <end position="185"/>
    </location>
</feature>
<accession>A0A3R7KLZ3</accession>